<evidence type="ECO:0000313" key="4">
    <source>
        <dbReference type="Proteomes" id="UP001602287"/>
    </source>
</evidence>
<sequence length="287" mass="28525">MSGAVQTGWASSAGPAAPAPAGSRRRWLLVVTVAWAVLLAGLTWVSVRDDPPTVREQRSLDQAGPVVDGAVGELALAAGAAGLLELGPARIASGCRVTPFADGARLRREVGVLAATGDERAVLSGIAERLPASWRAGVWTGVDGPELRADAGEFVAVEGRPTGDGRVRLVVDTGCRPVGTGYSPAPATAAGPETAALSAALLALDRPGDTAPELVTAPCPGGGFARTARSANGPGPAASTAALAPLAGNAPLVDQPPVYAYRTGAVTVLAEIGPDATRLAATVGCPG</sequence>
<reference evidence="3 4" key="1">
    <citation type="submission" date="2024-10" db="EMBL/GenBank/DDBJ databases">
        <title>The Natural Products Discovery Center: Release of the First 8490 Sequenced Strains for Exploring Actinobacteria Biosynthetic Diversity.</title>
        <authorList>
            <person name="Kalkreuter E."/>
            <person name="Kautsar S.A."/>
            <person name="Yang D."/>
            <person name="Bader C.D."/>
            <person name="Teijaro C.N."/>
            <person name="Fluegel L."/>
            <person name="Davis C.M."/>
            <person name="Simpson J.R."/>
            <person name="Lauterbach L."/>
            <person name="Steele A.D."/>
            <person name="Gui C."/>
            <person name="Meng S."/>
            <person name="Li G."/>
            <person name="Viehrig K."/>
            <person name="Ye F."/>
            <person name="Su P."/>
            <person name="Kiefer A.F."/>
            <person name="Nichols A."/>
            <person name="Cepeda A.J."/>
            <person name="Yan W."/>
            <person name="Fan B."/>
            <person name="Jiang Y."/>
            <person name="Adhikari A."/>
            <person name="Zheng C.-J."/>
            <person name="Schuster L."/>
            <person name="Cowan T.M."/>
            <person name="Smanski M.J."/>
            <person name="Chevrette M.G."/>
            <person name="De Carvalho L.P.S."/>
            <person name="Shen B."/>
        </authorList>
    </citation>
    <scope>NUCLEOTIDE SEQUENCE [LARGE SCALE GENOMIC DNA]</scope>
    <source>
        <strain evidence="3 4">NPDC000140</strain>
    </source>
</reference>
<dbReference type="GeneID" id="95368714"/>
<keyword evidence="2" id="KW-1133">Transmembrane helix</keyword>
<comment type="caution">
    <text evidence="3">The sequence shown here is derived from an EMBL/GenBank/DDBJ whole genome shotgun (WGS) entry which is preliminary data.</text>
</comment>
<name>A0ABW6VTX6_9ACTN</name>
<keyword evidence="2" id="KW-0812">Transmembrane</keyword>
<feature type="region of interest" description="Disordered" evidence="1">
    <location>
        <begin position="1"/>
        <end position="20"/>
    </location>
</feature>
<accession>A0ABW6VTX6</accession>
<keyword evidence="2" id="KW-0472">Membrane</keyword>
<evidence type="ECO:0000256" key="2">
    <source>
        <dbReference type="SAM" id="Phobius"/>
    </source>
</evidence>
<organism evidence="3 4">
    <name type="scientific">Micromonospora parva</name>
    <dbReference type="NCBI Taxonomy" id="1464048"/>
    <lineage>
        <taxon>Bacteria</taxon>
        <taxon>Bacillati</taxon>
        <taxon>Actinomycetota</taxon>
        <taxon>Actinomycetes</taxon>
        <taxon>Micromonosporales</taxon>
        <taxon>Micromonosporaceae</taxon>
        <taxon>Micromonospora</taxon>
    </lineage>
</organism>
<protein>
    <submittedName>
        <fullName evidence="3">Uncharacterized protein</fullName>
    </submittedName>
</protein>
<feature type="compositionally biased region" description="Low complexity" evidence="1">
    <location>
        <begin position="8"/>
        <end position="20"/>
    </location>
</feature>
<dbReference type="RefSeq" id="WP_357635851.1">
    <property type="nucleotide sequence ID" value="NZ_JBEZFX010000003.1"/>
</dbReference>
<dbReference type="Proteomes" id="UP001602287">
    <property type="component" value="Unassembled WGS sequence"/>
</dbReference>
<feature type="transmembrane region" description="Helical" evidence="2">
    <location>
        <begin position="27"/>
        <end position="47"/>
    </location>
</feature>
<evidence type="ECO:0000256" key="1">
    <source>
        <dbReference type="SAM" id="MobiDB-lite"/>
    </source>
</evidence>
<gene>
    <name evidence="3" type="ORF">ACFY3B_12315</name>
</gene>
<keyword evidence="4" id="KW-1185">Reference proteome</keyword>
<evidence type="ECO:0000313" key="3">
    <source>
        <dbReference type="EMBL" id="MFF5200377.1"/>
    </source>
</evidence>
<proteinExistence type="predicted"/>
<dbReference type="EMBL" id="JBIAZM010000004">
    <property type="protein sequence ID" value="MFF5200377.1"/>
    <property type="molecule type" value="Genomic_DNA"/>
</dbReference>